<name>A0A2U3L8M4_9BACT</name>
<gene>
    <name evidence="2" type="ORF">SBA1_820087</name>
</gene>
<dbReference type="InterPro" id="IPR027383">
    <property type="entry name" value="Znf_put"/>
</dbReference>
<dbReference type="Proteomes" id="UP000238701">
    <property type="component" value="Unassembled WGS sequence"/>
</dbReference>
<protein>
    <recommendedName>
        <fullName evidence="1">Putative zinc-finger domain-containing protein</fullName>
    </recommendedName>
</protein>
<dbReference type="EMBL" id="OMOD01000180">
    <property type="protein sequence ID" value="SPF48285.1"/>
    <property type="molecule type" value="Genomic_DNA"/>
</dbReference>
<accession>A0A2U3L8M4</accession>
<organism evidence="2 3">
    <name type="scientific">Candidatus Sulfotelmatobacter kueseliae</name>
    <dbReference type="NCBI Taxonomy" id="2042962"/>
    <lineage>
        <taxon>Bacteria</taxon>
        <taxon>Pseudomonadati</taxon>
        <taxon>Acidobacteriota</taxon>
        <taxon>Terriglobia</taxon>
        <taxon>Terriglobales</taxon>
        <taxon>Candidatus Korobacteraceae</taxon>
        <taxon>Candidatus Sulfotelmatobacter</taxon>
    </lineage>
</organism>
<dbReference type="AlphaFoldDB" id="A0A2U3L8M4"/>
<feature type="domain" description="Putative zinc-finger" evidence="1">
    <location>
        <begin position="3"/>
        <end position="36"/>
    </location>
</feature>
<reference evidence="3" key="1">
    <citation type="submission" date="2018-02" db="EMBL/GenBank/DDBJ databases">
        <authorList>
            <person name="Hausmann B."/>
        </authorList>
    </citation>
    <scope>NUCLEOTIDE SEQUENCE [LARGE SCALE GENOMIC DNA]</scope>
    <source>
        <strain evidence="3">Peat soil MAG SbA1</strain>
    </source>
</reference>
<evidence type="ECO:0000313" key="3">
    <source>
        <dbReference type="Proteomes" id="UP000238701"/>
    </source>
</evidence>
<dbReference type="Pfam" id="PF13490">
    <property type="entry name" value="zf-HC2"/>
    <property type="match status" value="1"/>
</dbReference>
<proteinExistence type="predicted"/>
<evidence type="ECO:0000313" key="2">
    <source>
        <dbReference type="EMBL" id="SPF48285.1"/>
    </source>
</evidence>
<dbReference type="OrthoDB" id="129419at2"/>
<sequence length="85" mass="10050">MKCSEFLHELTNYLDGVLDERTKAELENHLSWCHNCYVVCDTTKKTIEIYRDSQLYELPEDLRARLRSAIMTKCQQQKKRGPQSV</sequence>
<evidence type="ECO:0000259" key="1">
    <source>
        <dbReference type="Pfam" id="PF13490"/>
    </source>
</evidence>